<reference evidence="3" key="1">
    <citation type="journal article" date="2019" name="PLoS Negl. Trop. Dis.">
        <title>Revisiting the worldwide diversity of Leptospira species in the environment.</title>
        <authorList>
            <person name="Vincent A.T."/>
            <person name="Schiettekatte O."/>
            <person name="Bourhy P."/>
            <person name="Veyrier F.J."/>
            <person name="Picardeau M."/>
        </authorList>
    </citation>
    <scope>NUCLEOTIDE SEQUENCE [LARGE SCALE GENOMIC DNA]</scope>
    <source>
        <strain evidence="3">201702407</strain>
    </source>
</reference>
<evidence type="ECO:0000313" key="2">
    <source>
        <dbReference type="EMBL" id="TGM14386.1"/>
    </source>
</evidence>
<organism evidence="2 3">
    <name type="scientific">Leptospira stimsonii</name>
    <dbReference type="NCBI Taxonomy" id="2202203"/>
    <lineage>
        <taxon>Bacteria</taxon>
        <taxon>Pseudomonadati</taxon>
        <taxon>Spirochaetota</taxon>
        <taxon>Spirochaetia</taxon>
        <taxon>Leptospirales</taxon>
        <taxon>Leptospiraceae</taxon>
        <taxon>Leptospira</taxon>
    </lineage>
</organism>
<dbReference type="Proteomes" id="UP000297422">
    <property type="component" value="Unassembled WGS sequence"/>
</dbReference>
<feature type="compositionally biased region" description="Low complexity" evidence="1">
    <location>
        <begin position="153"/>
        <end position="163"/>
    </location>
</feature>
<protein>
    <submittedName>
        <fullName evidence="2">Helix-turn-helix domain-containing protein</fullName>
    </submittedName>
</protein>
<accession>A0ABY2N1Y2</accession>
<name>A0ABY2N1Y2_9LEPT</name>
<dbReference type="EMBL" id="RQGT01000074">
    <property type="protein sequence ID" value="TGM14386.1"/>
    <property type="molecule type" value="Genomic_DNA"/>
</dbReference>
<feature type="region of interest" description="Disordered" evidence="1">
    <location>
        <begin position="123"/>
        <end position="170"/>
    </location>
</feature>
<dbReference type="Pfam" id="PF13730">
    <property type="entry name" value="HTH_36"/>
    <property type="match status" value="1"/>
</dbReference>
<sequence>MLKINVLSSKEGPERKMGEHYPYIKFFADIIDSGVWASLSSAAKTLYLVLLKFSDQHFKPVWPSTEILLKLTGFKTKKSIIQGKRDLIQAGLLQVTPGTGHTSSRYYFCFNYPGSKIPPQGYNFGTPRGSETESFEGSKKAPQGSAEGSPNHINITITNNQNQEPGKKNTPLNLSLLEEKYGTSILSEALGIAKLRGMEANLRYVQGICKNLMGAEESVPMPEFNQNSSPVGMGEKDPTWKGFLLWSRERLTRSSQEILEQIRIEPDGRTLCVLDSVPESLRMIIAKYFTEEIRPPILVIFSAKTEENRTISSKH</sequence>
<gene>
    <name evidence="2" type="ORF">EHQ90_12330</name>
</gene>
<evidence type="ECO:0000256" key="1">
    <source>
        <dbReference type="SAM" id="MobiDB-lite"/>
    </source>
</evidence>
<comment type="caution">
    <text evidence="2">The sequence shown here is derived from an EMBL/GenBank/DDBJ whole genome shotgun (WGS) entry which is preliminary data.</text>
</comment>
<evidence type="ECO:0000313" key="3">
    <source>
        <dbReference type="Proteomes" id="UP000297422"/>
    </source>
</evidence>
<keyword evidence="3" id="KW-1185">Reference proteome</keyword>
<proteinExistence type="predicted"/>